<evidence type="ECO:0000313" key="1">
    <source>
        <dbReference type="EMBL" id="AXC12993.1"/>
    </source>
</evidence>
<dbReference type="Proteomes" id="UP000253606">
    <property type="component" value="Chromosome"/>
</dbReference>
<keyword evidence="2" id="KW-1185">Reference proteome</keyword>
<protein>
    <submittedName>
        <fullName evidence="1">Uncharacterized protein</fullName>
    </submittedName>
</protein>
<reference evidence="1 2" key="1">
    <citation type="journal article" date="2018" name="Front. Microbiol.">
        <title>Hydrolytic Capabilities as a Key to Environmental Success: Chitinolytic and Cellulolytic Acidobacteria From Acidic Sub-arctic Soils and Boreal Peatlands.</title>
        <authorList>
            <person name="Belova S.E."/>
            <person name="Ravin N.V."/>
            <person name="Pankratov T.A."/>
            <person name="Rakitin A.L."/>
            <person name="Ivanova A.A."/>
            <person name="Beletsky A.V."/>
            <person name="Mardanov A.V."/>
            <person name="Sinninghe Damste J.S."/>
            <person name="Dedysh S.N."/>
        </authorList>
    </citation>
    <scope>NUCLEOTIDE SEQUENCE [LARGE SCALE GENOMIC DNA]</scope>
    <source>
        <strain evidence="1 2">SBC82</strain>
    </source>
</reference>
<name>A0A2Z5G1D3_9BACT</name>
<evidence type="ECO:0000313" key="2">
    <source>
        <dbReference type="Proteomes" id="UP000253606"/>
    </source>
</evidence>
<organism evidence="1 2">
    <name type="scientific">Acidisarcina polymorpha</name>
    <dbReference type="NCBI Taxonomy" id="2211140"/>
    <lineage>
        <taxon>Bacteria</taxon>
        <taxon>Pseudomonadati</taxon>
        <taxon>Acidobacteriota</taxon>
        <taxon>Terriglobia</taxon>
        <taxon>Terriglobales</taxon>
        <taxon>Acidobacteriaceae</taxon>
        <taxon>Acidisarcina</taxon>
    </lineage>
</organism>
<dbReference type="KEGG" id="abas:ACPOL_3712"/>
<gene>
    <name evidence="1" type="ORF">ACPOL_3712</name>
</gene>
<dbReference type="AlphaFoldDB" id="A0A2Z5G1D3"/>
<dbReference type="EMBL" id="CP030840">
    <property type="protein sequence ID" value="AXC12993.1"/>
    <property type="molecule type" value="Genomic_DNA"/>
</dbReference>
<proteinExistence type="predicted"/>
<sequence length="50" mass="5770">MGSKISRTLLIFGWDTIRLCSHNCTVKLNQILLSSPLNRLIEEQFIHTDL</sequence>
<accession>A0A2Z5G1D3</accession>